<dbReference type="Pfam" id="PF00572">
    <property type="entry name" value="Ribosomal_L13"/>
    <property type="match status" value="1"/>
</dbReference>
<dbReference type="GO" id="GO:0005840">
    <property type="term" value="C:ribosome"/>
    <property type="evidence" value="ECO:0007669"/>
    <property type="project" value="UniProtKB-KW"/>
</dbReference>
<sequence length="113" mass="12972">MEKRIDATNQSLGRLASKIAVLLRGKDSPDFQYNITPDVQVTVENVSKVKITGQKLDQKKYYRHSGYPGGIREINFGDMFEENPESLLKRVVYGMLPKNKLRAKIIKNLRFSK</sequence>
<gene>
    <name evidence="4" type="primary">rplM</name>
    <name evidence="5" type="ORF">COV29_01635</name>
</gene>
<keyword evidence="2 4" id="KW-0689">Ribosomal protein</keyword>
<dbReference type="GO" id="GO:0003729">
    <property type="term" value="F:mRNA binding"/>
    <property type="evidence" value="ECO:0007669"/>
    <property type="project" value="TreeGrafter"/>
</dbReference>
<protein>
    <recommendedName>
        <fullName evidence="4">Large ribosomal subunit protein uL13</fullName>
    </recommendedName>
</protein>
<proteinExistence type="inferred from homology"/>
<evidence type="ECO:0000256" key="2">
    <source>
        <dbReference type="ARBA" id="ARBA00022980"/>
    </source>
</evidence>
<dbReference type="EMBL" id="PCXQ01000004">
    <property type="protein sequence ID" value="PJE50961.1"/>
    <property type="molecule type" value="Genomic_DNA"/>
</dbReference>
<keyword evidence="3 4" id="KW-0687">Ribonucleoprotein</keyword>
<accession>A0A2J0Q7B1</accession>
<dbReference type="PANTHER" id="PTHR11545">
    <property type="entry name" value="RIBOSOMAL PROTEIN L13"/>
    <property type="match status" value="1"/>
</dbReference>
<dbReference type="AlphaFoldDB" id="A0A2J0Q7B1"/>
<organism evidence="5 6">
    <name type="scientific">Candidatus Yanofskybacteria bacterium CG10_big_fil_rev_8_21_14_0_10_36_16</name>
    <dbReference type="NCBI Taxonomy" id="1975096"/>
    <lineage>
        <taxon>Bacteria</taxon>
        <taxon>Candidatus Yanofskyibacteriota</taxon>
    </lineage>
</organism>
<dbReference type="HAMAP" id="MF_01366">
    <property type="entry name" value="Ribosomal_uL13"/>
    <property type="match status" value="1"/>
</dbReference>
<reference evidence="5 6" key="1">
    <citation type="submission" date="2017-09" db="EMBL/GenBank/DDBJ databases">
        <title>Depth-based differentiation of microbial function through sediment-hosted aquifers and enrichment of novel symbionts in the deep terrestrial subsurface.</title>
        <authorList>
            <person name="Probst A.J."/>
            <person name="Ladd B."/>
            <person name="Jarett J.K."/>
            <person name="Geller-Mcgrath D.E."/>
            <person name="Sieber C.M."/>
            <person name="Emerson J.B."/>
            <person name="Anantharaman K."/>
            <person name="Thomas B.C."/>
            <person name="Malmstrom R."/>
            <person name="Stieglmeier M."/>
            <person name="Klingl A."/>
            <person name="Woyke T."/>
            <person name="Ryan C.M."/>
            <person name="Banfield J.F."/>
        </authorList>
    </citation>
    <scope>NUCLEOTIDE SEQUENCE [LARGE SCALE GENOMIC DNA]</scope>
    <source>
        <strain evidence="5">CG10_big_fil_rev_8_21_14_0_10_36_16</strain>
    </source>
</reference>
<dbReference type="InterPro" id="IPR005823">
    <property type="entry name" value="Ribosomal_uL13_bac-type"/>
</dbReference>
<dbReference type="Proteomes" id="UP000228496">
    <property type="component" value="Unassembled WGS sequence"/>
</dbReference>
<dbReference type="GO" id="GO:0003735">
    <property type="term" value="F:structural constituent of ribosome"/>
    <property type="evidence" value="ECO:0007669"/>
    <property type="project" value="InterPro"/>
</dbReference>
<evidence type="ECO:0000256" key="3">
    <source>
        <dbReference type="ARBA" id="ARBA00023274"/>
    </source>
</evidence>
<dbReference type="InterPro" id="IPR005822">
    <property type="entry name" value="Ribosomal_uL13"/>
</dbReference>
<dbReference type="SUPFAM" id="SSF52161">
    <property type="entry name" value="Ribosomal protein L13"/>
    <property type="match status" value="1"/>
</dbReference>
<dbReference type="GO" id="GO:1990904">
    <property type="term" value="C:ribonucleoprotein complex"/>
    <property type="evidence" value="ECO:0007669"/>
    <property type="project" value="UniProtKB-KW"/>
</dbReference>
<dbReference type="PIRSF" id="PIRSF002181">
    <property type="entry name" value="Ribosomal_L13"/>
    <property type="match status" value="1"/>
</dbReference>
<comment type="caution">
    <text evidence="5">The sequence shown here is derived from an EMBL/GenBank/DDBJ whole genome shotgun (WGS) entry which is preliminary data.</text>
</comment>
<dbReference type="PANTHER" id="PTHR11545:SF2">
    <property type="entry name" value="LARGE RIBOSOMAL SUBUNIT PROTEIN UL13M"/>
    <property type="match status" value="1"/>
</dbReference>
<evidence type="ECO:0000313" key="5">
    <source>
        <dbReference type="EMBL" id="PJE50961.1"/>
    </source>
</evidence>
<comment type="function">
    <text evidence="4">This protein is one of the early assembly proteins of the 50S ribosomal subunit, although it is not seen to bind rRNA by itself. It is important during the early stages of 50S assembly.</text>
</comment>
<evidence type="ECO:0000256" key="1">
    <source>
        <dbReference type="ARBA" id="ARBA00006227"/>
    </source>
</evidence>
<name>A0A2J0Q7B1_9BACT</name>
<comment type="subunit">
    <text evidence="4">Part of the 50S ribosomal subunit.</text>
</comment>
<evidence type="ECO:0000313" key="6">
    <source>
        <dbReference type="Proteomes" id="UP000228496"/>
    </source>
</evidence>
<dbReference type="GO" id="GO:0017148">
    <property type="term" value="P:negative regulation of translation"/>
    <property type="evidence" value="ECO:0007669"/>
    <property type="project" value="TreeGrafter"/>
</dbReference>
<dbReference type="NCBIfam" id="TIGR01066">
    <property type="entry name" value="rplM_bact"/>
    <property type="match status" value="1"/>
</dbReference>
<evidence type="ECO:0000256" key="4">
    <source>
        <dbReference type="HAMAP-Rule" id="MF_01366"/>
    </source>
</evidence>
<dbReference type="GO" id="GO:0006412">
    <property type="term" value="P:translation"/>
    <property type="evidence" value="ECO:0007669"/>
    <property type="project" value="UniProtKB-UniRule"/>
</dbReference>
<dbReference type="InterPro" id="IPR036899">
    <property type="entry name" value="Ribosomal_uL13_sf"/>
</dbReference>
<dbReference type="CDD" id="cd00392">
    <property type="entry name" value="Ribosomal_L13"/>
    <property type="match status" value="1"/>
</dbReference>
<comment type="similarity">
    <text evidence="1 4">Belongs to the universal ribosomal protein uL13 family.</text>
</comment>
<dbReference type="Gene3D" id="3.90.1180.10">
    <property type="entry name" value="Ribosomal protein L13"/>
    <property type="match status" value="1"/>
</dbReference>